<dbReference type="STRING" id="1798550.A2927_02310"/>
<organism evidence="1 2">
    <name type="scientific">Candidatus Komeilibacteria bacterium RIFCSPLOWO2_01_FULL_45_10</name>
    <dbReference type="NCBI Taxonomy" id="1798550"/>
    <lineage>
        <taxon>Bacteria</taxon>
        <taxon>Candidatus Komeiliibacteriota</taxon>
    </lineage>
</organism>
<protein>
    <submittedName>
        <fullName evidence="1">Uncharacterized protein</fullName>
    </submittedName>
</protein>
<dbReference type="Proteomes" id="UP000178849">
    <property type="component" value="Unassembled WGS sequence"/>
</dbReference>
<evidence type="ECO:0000313" key="1">
    <source>
        <dbReference type="EMBL" id="OGY89637.1"/>
    </source>
</evidence>
<evidence type="ECO:0000313" key="2">
    <source>
        <dbReference type="Proteomes" id="UP000178849"/>
    </source>
</evidence>
<comment type="caution">
    <text evidence="1">The sequence shown here is derived from an EMBL/GenBank/DDBJ whole genome shotgun (WGS) entry which is preliminary data.</text>
</comment>
<dbReference type="EMBL" id="MHKL01000011">
    <property type="protein sequence ID" value="OGY89637.1"/>
    <property type="molecule type" value="Genomic_DNA"/>
</dbReference>
<accession>A0A1G2BMY9</accession>
<reference evidence="1 2" key="1">
    <citation type="journal article" date="2016" name="Nat. Commun.">
        <title>Thousands of microbial genomes shed light on interconnected biogeochemical processes in an aquifer system.</title>
        <authorList>
            <person name="Anantharaman K."/>
            <person name="Brown C.T."/>
            <person name="Hug L.A."/>
            <person name="Sharon I."/>
            <person name="Castelle C.J."/>
            <person name="Probst A.J."/>
            <person name="Thomas B.C."/>
            <person name="Singh A."/>
            <person name="Wilkins M.J."/>
            <person name="Karaoz U."/>
            <person name="Brodie E.L."/>
            <person name="Williams K.H."/>
            <person name="Hubbard S.S."/>
            <person name="Banfield J.F."/>
        </authorList>
    </citation>
    <scope>NUCLEOTIDE SEQUENCE [LARGE SCALE GENOMIC DNA]</scope>
</reference>
<name>A0A1G2BMY9_9BACT</name>
<gene>
    <name evidence="1" type="ORF">A2927_02310</name>
</gene>
<proteinExistence type="predicted"/>
<sequence length="186" mass="20629">MLRQRNKKGLALCRHSGGKERERLTDRIPLNNEILSLPPPSAVSLQDDNRGQGLFTLTIDMIFAIIKKRSMTLFNCSFNHQTKGSNGGPSMEFPVLRKVPPEMRSQAQERLALKRDLGGIFPGAHRIHVGLPGDAEPVSPNGNGRKPVYTALVWPSHGQSQRFQAETPDDLLILAHHQAQLTQDGK</sequence>
<dbReference type="AlphaFoldDB" id="A0A1G2BMY9"/>